<dbReference type="OrthoDB" id="3872159at2"/>
<organism evidence="2 3">
    <name type="scientific">Kitasatospora cheerisanensis KCTC 2395</name>
    <dbReference type="NCBI Taxonomy" id="1348663"/>
    <lineage>
        <taxon>Bacteria</taxon>
        <taxon>Bacillati</taxon>
        <taxon>Actinomycetota</taxon>
        <taxon>Actinomycetes</taxon>
        <taxon>Kitasatosporales</taxon>
        <taxon>Streptomycetaceae</taxon>
        <taxon>Kitasatospora</taxon>
    </lineage>
</organism>
<evidence type="ECO:0000313" key="2">
    <source>
        <dbReference type="EMBL" id="KDN86669.1"/>
    </source>
</evidence>
<accession>A0A066Z379</accession>
<dbReference type="eggNOG" id="ENOG50303KJ">
    <property type="taxonomic scope" value="Bacteria"/>
</dbReference>
<feature type="chain" id="PRO_5038660568" evidence="1">
    <location>
        <begin position="27"/>
        <end position="129"/>
    </location>
</feature>
<evidence type="ECO:0000256" key="1">
    <source>
        <dbReference type="SAM" id="SignalP"/>
    </source>
</evidence>
<dbReference type="HOGENOM" id="CLU_1945906_0_0_11"/>
<dbReference type="EMBL" id="JNBY01000060">
    <property type="protein sequence ID" value="KDN86669.1"/>
    <property type="molecule type" value="Genomic_DNA"/>
</dbReference>
<feature type="signal peptide" evidence="1">
    <location>
        <begin position="1"/>
        <end position="26"/>
    </location>
</feature>
<dbReference type="PROSITE" id="PS51257">
    <property type="entry name" value="PROKAR_LIPOPROTEIN"/>
    <property type="match status" value="1"/>
</dbReference>
<gene>
    <name evidence="2" type="ORF">KCH_15470</name>
</gene>
<protein>
    <submittedName>
        <fullName evidence="2">Uncharacterized protein</fullName>
    </submittedName>
</protein>
<reference evidence="2 3" key="1">
    <citation type="submission" date="2014-05" db="EMBL/GenBank/DDBJ databases">
        <title>Draft Genome Sequence of Kitasatospora cheerisanensis KCTC 2395.</title>
        <authorList>
            <person name="Nam D.H."/>
        </authorList>
    </citation>
    <scope>NUCLEOTIDE SEQUENCE [LARGE SCALE GENOMIC DNA]</scope>
    <source>
        <strain evidence="2 3">KCTC 2395</strain>
    </source>
</reference>
<comment type="caution">
    <text evidence="2">The sequence shown here is derived from an EMBL/GenBank/DDBJ whole genome shotgun (WGS) entry which is preliminary data.</text>
</comment>
<sequence>MRTRAFVTAACLAVALAVGGCAPAPGSGTALGFGADRAAGDVELTACAVDDELHWPAATVRITNHSATTSNYVVQIAFLDGAGRQITEGVAAASTLAPAQDAVEQAQGTADPQGPVSCRVVDIARYATP</sequence>
<dbReference type="PATRIC" id="fig|1348663.4.peg.1486"/>
<dbReference type="RefSeq" id="WP_051652843.1">
    <property type="nucleotide sequence ID" value="NZ_KK853997.1"/>
</dbReference>
<name>A0A066Z379_9ACTN</name>
<evidence type="ECO:0000313" key="3">
    <source>
        <dbReference type="Proteomes" id="UP000027178"/>
    </source>
</evidence>
<proteinExistence type="predicted"/>
<keyword evidence="1" id="KW-0732">Signal</keyword>
<dbReference type="AlphaFoldDB" id="A0A066Z379"/>
<keyword evidence="3" id="KW-1185">Reference proteome</keyword>
<dbReference type="Proteomes" id="UP000027178">
    <property type="component" value="Unassembled WGS sequence"/>
</dbReference>